<keyword evidence="6" id="KW-1185">Reference proteome</keyword>
<comment type="caution">
    <text evidence="5">The sequence shown here is derived from an EMBL/GenBank/DDBJ whole genome shotgun (WGS) entry which is preliminary data.</text>
</comment>
<protein>
    <submittedName>
        <fullName evidence="5">CatB-related O-acetyltransferase</fullName>
        <ecNumber evidence="5">2.3.1.-</ecNumber>
    </submittedName>
</protein>
<dbReference type="Pfam" id="PF00132">
    <property type="entry name" value="Hexapep"/>
    <property type="match status" value="1"/>
</dbReference>
<dbReference type="PANTHER" id="PTHR43300">
    <property type="entry name" value="ACETYLTRANSFERASE"/>
    <property type="match status" value="1"/>
</dbReference>
<dbReference type="PROSITE" id="PS00101">
    <property type="entry name" value="HEXAPEP_TRANSFERASES"/>
    <property type="match status" value="1"/>
</dbReference>
<evidence type="ECO:0000313" key="6">
    <source>
        <dbReference type="Proteomes" id="UP001348149"/>
    </source>
</evidence>
<sequence length="219" mass="23384">MPAQFPAPDVRNPVILPDGTAHPGTVFLKPVIEHPRIEVGDYTYASAHHPPQDWGATLAPYLFPFSPEKLVIGKFCQIASGVQFITASANHRYDGFSSYPFAIFDGATAPGRPSMPGPGRDTMVGHDVWIGAGAMILPGAEIGNGVIIGAGSVVGGRIPAYSIVGGNPAQVLRPRFAPEIVTELQKLCWWDWPIDRILQSEAAICGGDLDALRKAAARY</sequence>
<proteinExistence type="inferred from homology"/>
<dbReference type="EMBL" id="JAYLLH010000010">
    <property type="protein sequence ID" value="MEC3861484.1"/>
    <property type="molecule type" value="Genomic_DNA"/>
</dbReference>
<dbReference type="InterPro" id="IPR050179">
    <property type="entry name" value="Trans_hexapeptide_repeat"/>
</dbReference>
<dbReference type="EC" id="2.3.1.-" evidence="5"/>
<dbReference type="Proteomes" id="UP001348149">
    <property type="component" value="Unassembled WGS sequence"/>
</dbReference>
<dbReference type="Gene3D" id="2.160.10.10">
    <property type="entry name" value="Hexapeptide repeat proteins"/>
    <property type="match status" value="1"/>
</dbReference>
<evidence type="ECO:0000313" key="5">
    <source>
        <dbReference type="EMBL" id="MEC3861484.1"/>
    </source>
</evidence>
<evidence type="ECO:0000256" key="2">
    <source>
        <dbReference type="ARBA" id="ARBA00022679"/>
    </source>
</evidence>
<evidence type="ECO:0000256" key="4">
    <source>
        <dbReference type="ARBA" id="ARBA00023315"/>
    </source>
</evidence>
<gene>
    <name evidence="5" type="ORF">VK792_09330</name>
</gene>
<dbReference type="InterPro" id="IPR011004">
    <property type="entry name" value="Trimer_LpxA-like_sf"/>
</dbReference>
<dbReference type="InterPro" id="IPR018357">
    <property type="entry name" value="Hexapep_transf_CS"/>
</dbReference>
<evidence type="ECO:0000256" key="3">
    <source>
        <dbReference type="ARBA" id="ARBA00022737"/>
    </source>
</evidence>
<comment type="similarity">
    <text evidence="1">Belongs to the transferase hexapeptide repeat family.</text>
</comment>
<keyword evidence="4 5" id="KW-0012">Acyltransferase</keyword>
<dbReference type="PANTHER" id="PTHR43300:SF11">
    <property type="entry name" value="ACETYLTRANSFERASE RV3034C-RELATED"/>
    <property type="match status" value="1"/>
</dbReference>
<organism evidence="5 6">
    <name type="scientific">Mesobacterium hydrothermale</name>
    <dbReference type="NCBI Taxonomy" id="3111907"/>
    <lineage>
        <taxon>Bacteria</taxon>
        <taxon>Pseudomonadati</taxon>
        <taxon>Pseudomonadota</taxon>
        <taxon>Alphaproteobacteria</taxon>
        <taxon>Rhodobacterales</taxon>
        <taxon>Roseobacteraceae</taxon>
        <taxon>Mesobacterium</taxon>
    </lineage>
</organism>
<dbReference type="RefSeq" id="WP_326297199.1">
    <property type="nucleotide sequence ID" value="NZ_JAYLLH010000010.1"/>
</dbReference>
<dbReference type="GO" id="GO:0016746">
    <property type="term" value="F:acyltransferase activity"/>
    <property type="evidence" value="ECO:0007669"/>
    <property type="project" value="UniProtKB-KW"/>
</dbReference>
<evidence type="ECO:0000256" key="1">
    <source>
        <dbReference type="ARBA" id="ARBA00007274"/>
    </source>
</evidence>
<keyword evidence="2 5" id="KW-0808">Transferase</keyword>
<dbReference type="InterPro" id="IPR001451">
    <property type="entry name" value="Hexapep"/>
</dbReference>
<reference evidence="5 6" key="1">
    <citation type="submission" date="2024-01" db="EMBL/GenBank/DDBJ databases">
        <title>Mesobacterium rodlantinim sp. nov., isolated from shallow sea hydrothermal systems off Kueishantao Island.</title>
        <authorList>
            <person name="Su Z."/>
            <person name="Tang K."/>
        </authorList>
    </citation>
    <scope>NUCLEOTIDE SEQUENCE [LARGE SCALE GENOMIC DNA]</scope>
    <source>
        <strain evidence="5 6">TK19101</strain>
    </source>
</reference>
<keyword evidence="3" id="KW-0677">Repeat</keyword>
<name>A0ABU6HG93_9RHOB</name>
<accession>A0ABU6HG93</accession>
<dbReference type="CDD" id="cd03349">
    <property type="entry name" value="LbH_XAT"/>
    <property type="match status" value="1"/>
</dbReference>
<dbReference type="SUPFAM" id="SSF51161">
    <property type="entry name" value="Trimeric LpxA-like enzymes"/>
    <property type="match status" value="1"/>
</dbReference>